<dbReference type="InterPro" id="IPR051327">
    <property type="entry name" value="MATE_MepA_subfamily"/>
</dbReference>
<dbReference type="Proteomes" id="UP000007468">
    <property type="component" value="Chromosome"/>
</dbReference>
<dbReference type="KEGG" id="faa:HMPREF0389_01243"/>
<dbReference type="Pfam" id="PF01554">
    <property type="entry name" value="MatE"/>
    <property type="match status" value="2"/>
</dbReference>
<evidence type="ECO:0000256" key="6">
    <source>
        <dbReference type="ARBA" id="ARBA00022692"/>
    </source>
</evidence>
<evidence type="ECO:0000256" key="3">
    <source>
        <dbReference type="ARBA" id="ARBA00022106"/>
    </source>
</evidence>
<keyword evidence="12" id="KW-1185">Reference proteome</keyword>
<dbReference type="RefSeq" id="WP_014263200.1">
    <property type="nucleotide sequence ID" value="NC_016630.1"/>
</dbReference>
<evidence type="ECO:0000313" key="12">
    <source>
        <dbReference type="Proteomes" id="UP000007468"/>
    </source>
</evidence>
<dbReference type="PANTHER" id="PTHR43823">
    <property type="entry name" value="SPORULATION PROTEIN YKVU"/>
    <property type="match status" value="1"/>
</dbReference>
<dbReference type="PATRIC" id="fig|546269.5.peg.1765"/>
<dbReference type="InterPro" id="IPR002528">
    <property type="entry name" value="MATE_fam"/>
</dbReference>
<dbReference type="PIRSF" id="PIRSF006603">
    <property type="entry name" value="DinF"/>
    <property type="match status" value="1"/>
</dbReference>
<keyword evidence="4" id="KW-0813">Transport</keyword>
<feature type="transmembrane region" description="Helical" evidence="10">
    <location>
        <begin position="180"/>
        <end position="201"/>
    </location>
</feature>
<evidence type="ECO:0000313" key="11">
    <source>
        <dbReference type="EMBL" id="EFE27991.1"/>
    </source>
</evidence>
<dbReference type="CDD" id="cd13143">
    <property type="entry name" value="MATE_MepA_like"/>
    <property type="match status" value="1"/>
</dbReference>
<evidence type="ECO:0000256" key="7">
    <source>
        <dbReference type="ARBA" id="ARBA00022989"/>
    </source>
</evidence>
<keyword evidence="6 10" id="KW-0812">Transmembrane</keyword>
<feature type="transmembrane region" description="Helical" evidence="10">
    <location>
        <begin position="402"/>
        <end position="422"/>
    </location>
</feature>
<keyword evidence="7 10" id="KW-1133">Transmembrane helix</keyword>
<dbReference type="GO" id="GO:0042910">
    <property type="term" value="F:xenobiotic transmembrane transporter activity"/>
    <property type="evidence" value="ECO:0007669"/>
    <property type="project" value="InterPro"/>
</dbReference>
<accession>D6GT06</accession>
<keyword evidence="5" id="KW-1003">Cell membrane</keyword>
<dbReference type="eggNOG" id="COG0534">
    <property type="taxonomic scope" value="Bacteria"/>
</dbReference>
<name>D6GT06_FILAD</name>
<dbReference type="OrthoDB" id="305360at2"/>
<reference evidence="12" key="1">
    <citation type="submission" date="2010-12" db="EMBL/GenBank/DDBJ databases">
        <title>The genome sequence of Filifactor alocis strain ATCC 35896.</title>
        <authorList>
            <consortium name="The Broad Institute Genome Sequencing Platform"/>
            <person name="Ward D."/>
            <person name="Earl A."/>
            <person name="Feldgarden M."/>
            <person name="Young S.K."/>
            <person name="Gargeya S."/>
            <person name="Zeng Q."/>
            <person name="Alvarado L."/>
            <person name="Berlin A."/>
            <person name="Bochicchio J."/>
            <person name="Chapman S.B."/>
            <person name="Chen Z."/>
            <person name="Freedman E."/>
            <person name="Gellesch M."/>
            <person name="Goldberg J."/>
            <person name="Griggs A."/>
            <person name="Gujja S."/>
            <person name="Heilman E."/>
            <person name="Heiman D."/>
            <person name="Howarth C."/>
            <person name="Mehta T."/>
            <person name="Neiman D."/>
            <person name="Pearson M."/>
            <person name="Roberts A."/>
            <person name="Saif S."/>
            <person name="Shea T."/>
            <person name="Shenoy N."/>
            <person name="Sisk P."/>
            <person name="Stolte C."/>
            <person name="Sykes S."/>
            <person name="White J."/>
            <person name="Yandava C."/>
            <person name="Izard J."/>
            <person name="Blanton J.M."/>
            <person name="Baranova O.V."/>
            <person name="Tanner A.C."/>
            <person name="Dewhirst F.E."/>
            <person name="Haas B."/>
            <person name="Nusbaum C."/>
            <person name="Birren B."/>
        </authorList>
    </citation>
    <scope>NUCLEOTIDE SEQUENCE [LARGE SCALE GENOMIC DNA]</scope>
    <source>
        <strain evidence="12">ATCC 35896 / D40 B5</strain>
    </source>
</reference>
<comment type="subcellular location">
    <subcellularLocation>
        <location evidence="1">Cell membrane</location>
        <topology evidence="1">Multi-pass membrane protein</topology>
    </subcellularLocation>
</comment>
<evidence type="ECO:0000256" key="1">
    <source>
        <dbReference type="ARBA" id="ARBA00004651"/>
    </source>
</evidence>
<feature type="transmembrane region" description="Helical" evidence="10">
    <location>
        <begin position="44"/>
        <end position="66"/>
    </location>
</feature>
<evidence type="ECO:0000256" key="8">
    <source>
        <dbReference type="ARBA" id="ARBA00023136"/>
    </source>
</evidence>
<evidence type="ECO:0000256" key="2">
    <source>
        <dbReference type="ARBA" id="ARBA00008417"/>
    </source>
</evidence>
<feature type="transmembrane region" description="Helical" evidence="10">
    <location>
        <begin position="344"/>
        <end position="366"/>
    </location>
</feature>
<feature type="transmembrane region" description="Helical" evidence="10">
    <location>
        <begin position="12"/>
        <end position="32"/>
    </location>
</feature>
<dbReference type="PANTHER" id="PTHR43823:SF3">
    <property type="entry name" value="MULTIDRUG EXPORT PROTEIN MEPA"/>
    <property type="match status" value="1"/>
</dbReference>
<dbReference type="STRING" id="546269.HMPREF0389_01243"/>
<feature type="transmembrane region" description="Helical" evidence="10">
    <location>
        <begin position="222"/>
        <end position="244"/>
    </location>
</feature>
<feature type="transmembrane region" description="Helical" evidence="10">
    <location>
        <begin position="151"/>
        <end position="174"/>
    </location>
</feature>
<dbReference type="GO" id="GO:0005886">
    <property type="term" value="C:plasma membrane"/>
    <property type="evidence" value="ECO:0007669"/>
    <property type="project" value="UniProtKB-SubCell"/>
</dbReference>
<evidence type="ECO:0000256" key="9">
    <source>
        <dbReference type="ARBA" id="ARBA00023251"/>
    </source>
</evidence>
<comment type="similarity">
    <text evidence="2">Belongs to the multi antimicrobial extrusion (MATE) (TC 2.A.66.1) family. MepA subfamily.</text>
</comment>
<evidence type="ECO:0000256" key="5">
    <source>
        <dbReference type="ARBA" id="ARBA00022475"/>
    </source>
</evidence>
<feature type="transmembrane region" description="Helical" evidence="10">
    <location>
        <begin position="256"/>
        <end position="278"/>
    </location>
</feature>
<evidence type="ECO:0000256" key="10">
    <source>
        <dbReference type="SAM" id="Phobius"/>
    </source>
</evidence>
<dbReference type="InterPro" id="IPR045070">
    <property type="entry name" value="MATE_MepA-like"/>
</dbReference>
<sequence length="439" mass="49190">MFLRYVIPSIAAMWVFSIYTMVDGFFVAKFVGEQTLSAINVVLPFINGIFSIAILFSTGTATLVGISLGENNHKKANALFTFTTVVELLFSILLYVVCRLNIIHLASFLGATPSIVSDVTTYLKIILLFNSFFIISYNLEVLVKTDGFPALATIGVLLSAFTNIFLDYLFVGVFHWGISGAAWATGIAQVFSTALFMTHFLSKRSVLKFRSFEWDFKIYAKILFIGFGSFISEISTGVIIFLYNNHIVKVIGETGLISYTVLSYINLFVSMSMIGLTQGMQPLVSYYYGKKDPDSYHKFLKFSFIGILGLSATFYVITLLFRQQLTGIFIRAEHAELFAYTQRALFYFAPSFLLIGFNLLISGYFASIGYAKHSLIIAIARGFLFIWIALSVATYLQKDTLLWLSSFFSELITLLVSILLILSIMKKKNLSSINEEQTS</sequence>
<dbReference type="AlphaFoldDB" id="D6GT06"/>
<dbReference type="GO" id="GO:0046677">
    <property type="term" value="P:response to antibiotic"/>
    <property type="evidence" value="ECO:0007669"/>
    <property type="project" value="UniProtKB-KW"/>
</dbReference>
<feature type="transmembrane region" description="Helical" evidence="10">
    <location>
        <begin position="78"/>
        <end position="102"/>
    </location>
</feature>
<dbReference type="EMBL" id="CP002390">
    <property type="protein sequence ID" value="EFE27991.1"/>
    <property type="molecule type" value="Genomic_DNA"/>
</dbReference>
<organism evidence="11 12">
    <name type="scientific">Filifactor alocis (strain ATCC 35896 / CCUG 47790 / D40 B5)</name>
    <name type="common">Fusobacterium alocis</name>
    <dbReference type="NCBI Taxonomy" id="546269"/>
    <lineage>
        <taxon>Bacteria</taxon>
        <taxon>Bacillati</taxon>
        <taxon>Bacillota</taxon>
        <taxon>Clostridia</taxon>
        <taxon>Peptostreptococcales</taxon>
        <taxon>Filifactoraceae</taxon>
        <taxon>Filifactor</taxon>
    </lineage>
</organism>
<feature type="transmembrane region" description="Helical" evidence="10">
    <location>
        <begin position="378"/>
        <end position="396"/>
    </location>
</feature>
<protein>
    <recommendedName>
        <fullName evidence="3">Multidrug export protein MepA</fullName>
    </recommendedName>
</protein>
<proteinExistence type="inferred from homology"/>
<keyword evidence="8 10" id="KW-0472">Membrane</keyword>
<feature type="transmembrane region" description="Helical" evidence="10">
    <location>
        <begin position="122"/>
        <end position="139"/>
    </location>
</feature>
<evidence type="ECO:0000256" key="4">
    <source>
        <dbReference type="ARBA" id="ARBA00022448"/>
    </source>
</evidence>
<dbReference type="GO" id="GO:0015297">
    <property type="term" value="F:antiporter activity"/>
    <property type="evidence" value="ECO:0007669"/>
    <property type="project" value="InterPro"/>
</dbReference>
<feature type="transmembrane region" description="Helical" evidence="10">
    <location>
        <begin position="299"/>
        <end position="321"/>
    </location>
</feature>
<keyword evidence="9" id="KW-0046">Antibiotic resistance</keyword>
<gene>
    <name evidence="11" type="ordered locus">HMPREF0389_01243</name>
</gene>
<dbReference type="InterPro" id="IPR048279">
    <property type="entry name" value="MdtK-like"/>
</dbReference>